<evidence type="ECO:0000256" key="3">
    <source>
        <dbReference type="ARBA" id="ARBA00022989"/>
    </source>
</evidence>
<reference evidence="6" key="2">
    <citation type="submission" date="2020-11" db="EMBL/GenBank/DDBJ databases">
        <authorList>
            <person name="McCartney M.A."/>
            <person name="Auch B."/>
            <person name="Kono T."/>
            <person name="Mallez S."/>
            <person name="Becker A."/>
            <person name="Gohl D.M."/>
            <person name="Silverstein K.A.T."/>
            <person name="Koren S."/>
            <person name="Bechman K.B."/>
            <person name="Herman A."/>
            <person name="Abrahante J.E."/>
            <person name="Garbe J."/>
        </authorList>
    </citation>
    <scope>NUCLEOTIDE SEQUENCE</scope>
    <source>
        <strain evidence="6">Duluth1</strain>
        <tissue evidence="6">Whole animal</tissue>
    </source>
</reference>
<keyword evidence="3" id="KW-1133">Transmembrane helix</keyword>
<dbReference type="InterPro" id="IPR024041">
    <property type="entry name" value="NH4_transpt_AmtB-like_dom"/>
</dbReference>
<evidence type="ECO:0000256" key="2">
    <source>
        <dbReference type="ARBA" id="ARBA00022692"/>
    </source>
</evidence>
<keyword evidence="2" id="KW-0812">Transmembrane</keyword>
<keyword evidence="4" id="KW-0472">Membrane</keyword>
<gene>
    <name evidence="6" type="ORF">DPMN_007413</name>
</gene>
<evidence type="ECO:0000256" key="4">
    <source>
        <dbReference type="ARBA" id="ARBA00023136"/>
    </source>
</evidence>
<protein>
    <recommendedName>
        <fullName evidence="5">Ammonium transporter AmtB-like domain-containing protein</fullName>
    </recommendedName>
</protein>
<dbReference type="Proteomes" id="UP000828390">
    <property type="component" value="Unassembled WGS sequence"/>
</dbReference>
<evidence type="ECO:0000313" key="7">
    <source>
        <dbReference type="Proteomes" id="UP000828390"/>
    </source>
</evidence>
<dbReference type="AlphaFoldDB" id="A0A9D4RW10"/>
<comment type="caution">
    <text evidence="6">The sequence shown here is derived from an EMBL/GenBank/DDBJ whole genome shotgun (WGS) entry which is preliminary data.</text>
</comment>
<name>A0A9D4RW10_DREPO</name>
<proteinExistence type="predicted"/>
<sequence>MVIGTIATGFIYPVVTHWVWSAEGWLATGRTYQIDGEAVTVTYSVRVSTSVVDFAKCFYSVKKI</sequence>
<comment type="subcellular location">
    <subcellularLocation>
        <location evidence="1">Membrane</location>
        <topology evidence="1">Multi-pass membrane protein</topology>
    </subcellularLocation>
</comment>
<dbReference type="EMBL" id="JAIWYP010000001">
    <property type="protein sequence ID" value="KAH3883456.1"/>
    <property type="molecule type" value="Genomic_DNA"/>
</dbReference>
<evidence type="ECO:0000313" key="6">
    <source>
        <dbReference type="EMBL" id="KAH3883456.1"/>
    </source>
</evidence>
<evidence type="ECO:0000256" key="1">
    <source>
        <dbReference type="ARBA" id="ARBA00004141"/>
    </source>
</evidence>
<feature type="domain" description="Ammonium transporter AmtB-like" evidence="5">
    <location>
        <begin position="1"/>
        <end position="57"/>
    </location>
</feature>
<accession>A0A9D4RW10</accession>
<dbReference type="GO" id="GO:0016020">
    <property type="term" value="C:membrane"/>
    <property type="evidence" value="ECO:0007669"/>
    <property type="project" value="UniProtKB-SubCell"/>
</dbReference>
<keyword evidence="7" id="KW-1185">Reference proteome</keyword>
<evidence type="ECO:0000259" key="5">
    <source>
        <dbReference type="Pfam" id="PF00909"/>
    </source>
</evidence>
<organism evidence="6 7">
    <name type="scientific">Dreissena polymorpha</name>
    <name type="common">Zebra mussel</name>
    <name type="synonym">Mytilus polymorpha</name>
    <dbReference type="NCBI Taxonomy" id="45954"/>
    <lineage>
        <taxon>Eukaryota</taxon>
        <taxon>Metazoa</taxon>
        <taxon>Spiralia</taxon>
        <taxon>Lophotrochozoa</taxon>
        <taxon>Mollusca</taxon>
        <taxon>Bivalvia</taxon>
        <taxon>Autobranchia</taxon>
        <taxon>Heteroconchia</taxon>
        <taxon>Euheterodonta</taxon>
        <taxon>Imparidentia</taxon>
        <taxon>Neoheterodontei</taxon>
        <taxon>Myida</taxon>
        <taxon>Dreissenoidea</taxon>
        <taxon>Dreissenidae</taxon>
        <taxon>Dreissena</taxon>
    </lineage>
</organism>
<dbReference type="Pfam" id="PF00909">
    <property type="entry name" value="Ammonium_transp"/>
    <property type="match status" value="1"/>
</dbReference>
<dbReference type="Gene3D" id="1.10.3430.10">
    <property type="entry name" value="Ammonium transporter AmtB like domains"/>
    <property type="match status" value="1"/>
</dbReference>
<reference evidence="6" key="1">
    <citation type="journal article" date="2019" name="bioRxiv">
        <title>The Genome of the Zebra Mussel, Dreissena polymorpha: A Resource for Invasive Species Research.</title>
        <authorList>
            <person name="McCartney M.A."/>
            <person name="Auch B."/>
            <person name="Kono T."/>
            <person name="Mallez S."/>
            <person name="Zhang Y."/>
            <person name="Obille A."/>
            <person name="Becker A."/>
            <person name="Abrahante J.E."/>
            <person name="Garbe J."/>
            <person name="Badalamenti J.P."/>
            <person name="Herman A."/>
            <person name="Mangelson H."/>
            <person name="Liachko I."/>
            <person name="Sullivan S."/>
            <person name="Sone E.D."/>
            <person name="Koren S."/>
            <person name="Silverstein K.A.T."/>
            <person name="Beckman K.B."/>
            <person name="Gohl D.M."/>
        </authorList>
    </citation>
    <scope>NUCLEOTIDE SEQUENCE</scope>
    <source>
        <strain evidence="6">Duluth1</strain>
        <tissue evidence="6">Whole animal</tissue>
    </source>
</reference>
<dbReference type="GO" id="GO:0008519">
    <property type="term" value="F:ammonium channel activity"/>
    <property type="evidence" value="ECO:0007669"/>
    <property type="project" value="InterPro"/>
</dbReference>
<dbReference type="SUPFAM" id="SSF111352">
    <property type="entry name" value="Ammonium transporter"/>
    <property type="match status" value="1"/>
</dbReference>
<dbReference type="InterPro" id="IPR029020">
    <property type="entry name" value="Ammonium/urea_transptr"/>
</dbReference>